<dbReference type="Gene3D" id="1.10.10.10">
    <property type="entry name" value="Winged helix-like DNA-binding domain superfamily/Winged helix DNA-binding domain"/>
    <property type="match status" value="1"/>
</dbReference>
<dbReference type="SUPFAM" id="SSF46785">
    <property type="entry name" value="Winged helix' DNA-binding domain"/>
    <property type="match status" value="1"/>
</dbReference>
<evidence type="ECO:0000256" key="3">
    <source>
        <dbReference type="ARBA" id="ARBA00022629"/>
    </source>
</evidence>
<comment type="similarity">
    <text evidence="2">Belongs to the ROK (NagC/XylR) family.</text>
</comment>
<dbReference type="InterPro" id="IPR000600">
    <property type="entry name" value="ROK"/>
</dbReference>
<proteinExistence type="inferred from homology"/>
<evidence type="ECO:0000313" key="4">
    <source>
        <dbReference type="EMBL" id="SFN90499.1"/>
    </source>
</evidence>
<dbReference type="PANTHER" id="PTHR18964">
    <property type="entry name" value="ROK (REPRESSOR, ORF, KINASE) FAMILY"/>
    <property type="match status" value="1"/>
</dbReference>
<reference evidence="4 5" key="1">
    <citation type="submission" date="2016-10" db="EMBL/GenBank/DDBJ databases">
        <authorList>
            <person name="de Groot N.N."/>
        </authorList>
    </citation>
    <scope>NUCLEOTIDE SEQUENCE [LARGE SCALE GENOMIC DNA]</scope>
    <source>
        <strain evidence="4 5">DSM 1283</strain>
    </source>
</reference>
<gene>
    <name evidence="4" type="ORF">SAMN04489757_10415</name>
</gene>
<evidence type="ECO:0000256" key="1">
    <source>
        <dbReference type="ARBA" id="ARBA00002486"/>
    </source>
</evidence>
<dbReference type="InterPro" id="IPR043129">
    <property type="entry name" value="ATPase_NBD"/>
</dbReference>
<name>A0A1I5CU38_9FIRM</name>
<dbReference type="STRING" id="1527.SAMN04489757_10415"/>
<dbReference type="AlphaFoldDB" id="A0A1I5CU38"/>
<organism evidence="4 5">
    <name type="scientific">Anaerocolumna aminovalerica</name>
    <dbReference type="NCBI Taxonomy" id="1527"/>
    <lineage>
        <taxon>Bacteria</taxon>
        <taxon>Bacillati</taxon>
        <taxon>Bacillota</taxon>
        <taxon>Clostridia</taxon>
        <taxon>Lachnospirales</taxon>
        <taxon>Lachnospiraceae</taxon>
        <taxon>Anaerocolumna</taxon>
    </lineage>
</organism>
<evidence type="ECO:0000256" key="2">
    <source>
        <dbReference type="ARBA" id="ARBA00006479"/>
    </source>
</evidence>
<dbReference type="EMBL" id="FOWD01000004">
    <property type="protein sequence ID" value="SFN90499.1"/>
    <property type="molecule type" value="Genomic_DNA"/>
</dbReference>
<dbReference type="GO" id="GO:0042732">
    <property type="term" value="P:D-xylose metabolic process"/>
    <property type="evidence" value="ECO:0007669"/>
    <property type="project" value="UniProtKB-KW"/>
</dbReference>
<keyword evidence="3" id="KW-0859">Xylose metabolism</keyword>
<keyword evidence="4" id="KW-0418">Kinase</keyword>
<keyword evidence="3" id="KW-0119">Carbohydrate metabolism</keyword>
<protein>
    <submittedName>
        <fullName evidence="4">Sugar kinase of the NBD/HSP70 family, may contain an N-terminal HTH domain</fullName>
    </submittedName>
</protein>
<dbReference type="OrthoDB" id="9796533at2"/>
<dbReference type="Gene3D" id="3.30.420.40">
    <property type="match status" value="2"/>
</dbReference>
<dbReference type="RefSeq" id="WP_091684335.1">
    <property type="nucleotide sequence ID" value="NZ_BAABFM010000079.1"/>
</dbReference>
<comment type="function">
    <text evidence="1">Transcriptional repressor of xylose-utilizing enzymes.</text>
</comment>
<evidence type="ECO:0000313" key="5">
    <source>
        <dbReference type="Proteomes" id="UP000198806"/>
    </source>
</evidence>
<dbReference type="InterPro" id="IPR036388">
    <property type="entry name" value="WH-like_DNA-bd_sf"/>
</dbReference>
<dbReference type="InterPro" id="IPR036390">
    <property type="entry name" value="WH_DNA-bd_sf"/>
</dbReference>
<dbReference type="Pfam" id="PF00480">
    <property type="entry name" value="ROK"/>
    <property type="match status" value="1"/>
</dbReference>
<dbReference type="GO" id="GO:0016301">
    <property type="term" value="F:kinase activity"/>
    <property type="evidence" value="ECO:0007669"/>
    <property type="project" value="UniProtKB-KW"/>
</dbReference>
<keyword evidence="4" id="KW-0808">Transferase</keyword>
<keyword evidence="5" id="KW-1185">Reference proteome</keyword>
<dbReference type="SUPFAM" id="SSF53067">
    <property type="entry name" value="Actin-like ATPase domain"/>
    <property type="match status" value="1"/>
</dbReference>
<sequence length="392" mass="43148">MSVLKSIVPKEMRDINRTAILEYVRQNGIVSRSAIASDLNLNLSTIVRIIDELMEDKLLRMSGEFEFSGGRRRPLIEIDNSHNVIISVGIGGTKASVALCDILGNILEIKTINNHHCTGESCIKLVESLIDDMFPFVENRILRGISVGVPGVVRDNKVLAAPSVGWDNLPLGIYLQEKYPYPILVENDVNLEALGELWFGHGRTSSNLIYIHIGTGIGMGIILDRCILRGAHNGAGELGYGMFDRSDLLHRYPGFGALESTIGGYGLGERAKEILKDSLNTEELASITARDVFRYAELNAPWAVNMVEEFIDKLSMALVNVNTLFDPDLIVLGGGVMKSGNNYMEQILNKVTDKTPNPIFMKSSELEQPVILGGCAGIQQRILKYCVVKDTL</sequence>
<accession>A0A1I5CU38</accession>
<dbReference type="PANTHER" id="PTHR18964:SF149">
    <property type="entry name" value="BIFUNCTIONAL UDP-N-ACETYLGLUCOSAMINE 2-EPIMERASE_N-ACETYLMANNOSAMINE KINASE"/>
    <property type="match status" value="1"/>
</dbReference>
<dbReference type="Proteomes" id="UP000198806">
    <property type="component" value="Unassembled WGS sequence"/>
</dbReference>